<dbReference type="InterPro" id="IPR036322">
    <property type="entry name" value="WD40_repeat_dom_sf"/>
</dbReference>
<keyword evidence="1" id="KW-0677">Repeat</keyword>
<dbReference type="InterPro" id="IPR027417">
    <property type="entry name" value="P-loop_NTPase"/>
</dbReference>
<keyword evidence="5" id="KW-1185">Reference proteome</keyword>
<evidence type="ECO:0000313" key="5">
    <source>
        <dbReference type="Proteomes" id="UP001172101"/>
    </source>
</evidence>
<dbReference type="PROSITE" id="PS50294">
    <property type="entry name" value="WD_REPEATS_REGION"/>
    <property type="match status" value="3"/>
</dbReference>
<feature type="repeat" description="WD" evidence="2">
    <location>
        <begin position="826"/>
        <end position="867"/>
    </location>
</feature>
<dbReference type="GeneID" id="85330309"/>
<gene>
    <name evidence="4" type="ORF">B0T26DRAFT_801956</name>
</gene>
<dbReference type="EMBL" id="JAUIRO010000003">
    <property type="protein sequence ID" value="KAK0723422.1"/>
    <property type="molecule type" value="Genomic_DNA"/>
</dbReference>
<dbReference type="Pfam" id="PF00400">
    <property type="entry name" value="WD40"/>
    <property type="match status" value="3"/>
</dbReference>
<dbReference type="PROSITE" id="PS50837">
    <property type="entry name" value="NACHT"/>
    <property type="match status" value="1"/>
</dbReference>
<dbReference type="PANTHER" id="PTHR10622">
    <property type="entry name" value="HET DOMAIN-CONTAINING PROTEIN"/>
    <property type="match status" value="1"/>
</dbReference>
<sequence length="1011" mass="112766">MRLLQRTGGIFKPTEDLLHNMPPYAILSHTWGSEEVTYNDLVAGTGQDKAGYQKIESCAKQASSDGLDYFWVDTCCIDKTNSTELSAAINSMFRWYQNAARCYVYLSDVSVAGCRRKRKRKQSEPCERAFRESRWFTRGWTLQELLAPKLFEFFLKDGQRLGDKRSLKQEIHEKTGIPILALHATDFAHFSVDERFQWAATRETTQEEDWAYCLLGIFGIHMPLIYGEGKENAVRRLKREIANPDLQRALRILQEHSVGGAAFDSAAEGDGAKCYTGTPVDLLARIHEWAADPAAESIFWLNGMAGTGKSTISRTVAQTMCEKGQLGASFFFKRGAGDRATTARFFPTIAAQLVLREPLMTAHLQSAIDSGVLSKTMQEQLDKLILGPLSAISHDAASPSSLIVVVDALDECEGGKDEIGRLIGLLFRIKTLQSAPVKIFITSRPKLPIRFGFKTVGEKYDGVVLHEILRDIVTQDIRVYLTVKLTEVRNSYNATAIVKLQSDWPDQSSIDILVDMAVPLFIFAATVCRFIQSDHSSPKAQLSKFLQYRNISQLDATYLPVLSQLLYVSDLERHEVVETFRDIVGTIVLLETPLSIHSLARFVQEDVGKIYDSLQLLHSVLSIPSDINAPITTYHLSFRDFVVDPKTKQLTIDSKKGELNPFWVNEQATHRRMAANCLRILNGHLRTDICGIKWPGTARSEIDPRRVEMALSPEWLEALSIIGRASESIAIIKTLQSLVKLYSSVLGFTPQRSIALGMFEEIIPNWISLRPEAETNWSYCLQILEGHSAPVSSVAFSPDSALVASGSWDQTVRLWRSDTGECVQELKGHSDSVSSVAFSPDSALVASGSRDRTVRLWRSDIGECVQELKGHRWEVNSVAFSPDSALVASASGDNTVWLWRSDTGECMQQVDMGAHVTDLSFEPDGSRLRTSFGAITIPKLPFVGQTAVTQVSTAPIMPESRKGYRFGYGFSPDRSWITWHGYNLLWLPAEFLHDDSSSFHLTPSRLAGQLG</sequence>
<dbReference type="SUPFAM" id="SSF52540">
    <property type="entry name" value="P-loop containing nucleoside triphosphate hydrolases"/>
    <property type="match status" value="1"/>
</dbReference>
<dbReference type="SMART" id="SM00320">
    <property type="entry name" value="WD40"/>
    <property type="match status" value="3"/>
</dbReference>
<dbReference type="AlphaFoldDB" id="A0AA40AWQ4"/>
<proteinExistence type="predicted"/>
<evidence type="ECO:0000256" key="2">
    <source>
        <dbReference type="PROSITE-ProRule" id="PRU00221"/>
    </source>
</evidence>
<dbReference type="Gene3D" id="2.130.10.10">
    <property type="entry name" value="YVTN repeat-like/Quinoprotein amine dehydrogenase"/>
    <property type="match status" value="1"/>
</dbReference>
<organism evidence="4 5">
    <name type="scientific">Lasiosphaeria miniovina</name>
    <dbReference type="NCBI Taxonomy" id="1954250"/>
    <lineage>
        <taxon>Eukaryota</taxon>
        <taxon>Fungi</taxon>
        <taxon>Dikarya</taxon>
        <taxon>Ascomycota</taxon>
        <taxon>Pezizomycotina</taxon>
        <taxon>Sordariomycetes</taxon>
        <taxon>Sordariomycetidae</taxon>
        <taxon>Sordariales</taxon>
        <taxon>Lasiosphaeriaceae</taxon>
        <taxon>Lasiosphaeria</taxon>
    </lineage>
</organism>
<dbReference type="Proteomes" id="UP001172101">
    <property type="component" value="Unassembled WGS sequence"/>
</dbReference>
<dbReference type="InterPro" id="IPR007111">
    <property type="entry name" value="NACHT_NTPase"/>
</dbReference>
<dbReference type="InterPro" id="IPR015943">
    <property type="entry name" value="WD40/YVTN_repeat-like_dom_sf"/>
</dbReference>
<dbReference type="Pfam" id="PF24883">
    <property type="entry name" value="NPHP3_N"/>
    <property type="match status" value="1"/>
</dbReference>
<feature type="domain" description="NACHT" evidence="3">
    <location>
        <begin position="297"/>
        <end position="445"/>
    </location>
</feature>
<dbReference type="InterPro" id="IPR056884">
    <property type="entry name" value="NPHP3-like_N"/>
</dbReference>
<dbReference type="PROSITE" id="PS50082">
    <property type="entry name" value="WD_REPEATS_2"/>
    <property type="match status" value="3"/>
</dbReference>
<feature type="repeat" description="WD" evidence="2">
    <location>
        <begin position="784"/>
        <end position="825"/>
    </location>
</feature>
<reference evidence="4" key="1">
    <citation type="submission" date="2023-06" db="EMBL/GenBank/DDBJ databases">
        <title>Genome-scale phylogeny and comparative genomics of the fungal order Sordariales.</title>
        <authorList>
            <consortium name="Lawrence Berkeley National Laboratory"/>
            <person name="Hensen N."/>
            <person name="Bonometti L."/>
            <person name="Westerberg I."/>
            <person name="Brannstrom I.O."/>
            <person name="Guillou S."/>
            <person name="Cros-Aarteil S."/>
            <person name="Calhoun S."/>
            <person name="Haridas S."/>
            <person name="Kuo A."/>
            <person name="Mondo S."/>
            <person name="Pangilinan J."/>
            <person name="Riley R."/>
            <person name="LaButti K."/>
            <person name="Andreopoulos B."/>
            <person name="Lipzen A."/>
            <person name="Chen C."/>
            <person name="Yanf M."/>
            <person name="Daum C."/>
            <person name="Ng V."/>
            <person name="Clum A."/>
            <person name="Steindorff A."/>
            <person name="Ohm R."/>
            <person name="Martin F."/>
            <person name="Silar P."/>
            <person name="Natvig D."/>
            <person name="Lalanne C."/>
            <person name="Gautier V."/>
            <person name="Ament-velasquez S.L."/>
            <person name="Kruys A."/>
            <person name="Hutchinson M.I."/>
            <person name="Powell A.J."/>
            <person name="Barry K."/>
            <person name="Miller A.N."/>
            <person name="Grigoriev I.V."/>
            <person name="Debuchy R."/>
            <person name="Gladieux P."/>
            <person name="Thoren M.H."/>
            <person name="Johannesson H."/>
        </authorList>
    </citation>
    <scope>NUCLEOTIDE SEQUENCE</scope>
    <source>
        <strain evidence="4">SMH2392-1A</strain>
    </source>
</reference>
<evidence type="ECO:0000256" key="1">
    <source>
        <dbReference type="ARBA" id="ARBA00022737"/>
    </source>
</evidence>
<name>A0AA40AWQ4_9PEZI</name>
<dbReference type="InterPro" id="IPR001680">
    <property type="entry name" value="WD40_rpt"/>
</dbReference>
<dbReference type="PANTHER" id="PTHR10622:SF10">
    <property type="entry name" value="HET DOMAIN-CONTAINING PROTEIN"/>
    <property type="match status" value="1"/>
</dbReference>
<evidence type="ECO:0000259" key="3">
    <source>
        <dbReference type="PROSITE" id="PS50837"/>
    </source>
</evidence>
<dbReference type="RefSeq" id="XP_060299346.1">
    <property type="nucleotide sequence ID" value="XM_060447039.1"/>
</dbReference>
<accession>A0AA40AWQ4</accession>
<feature type="repeat" description="WD" evidence="2">
    <location>
        <begin position="868"/>
        <end position="909"/>
    </location>
</feature>
<comment type="caution">
    <text evidence="4">The sequence shown here is derived from an EMBL/GenBank/DDBJ whole genome shotgun (WGS) entry which is preliminary data.</text>
</comment>
<dbReference type="Pfam" id="PF06985">
    <property type="entry name" value="HET"/>
    <property type="match status" value="1"/>
</dbReference>
<keyword evidence="2" id="KW-0853">WD repeat</keyword>
<dbReference type="Gene3D" id="3.40.50.300">
    <property type="entry name" value="P-loop containing nucleotide triphosphate hydrolases"/>
    <property type="match status" value="1"/>
</dbReference>
<dbReference type="SUPFAM" id="SSF50978">
    <property type="entry name" value="WD40 repeat-like"/>
    <property type="match status" value="1"/>
</dbReference>
<dbReference type="CDD" id="cd00200">
    <property type="entry name" value="WD40"/>
    <property type="match status" value="1"/>
</dbReference>
<dbReference type="InterPro" id="IPR010730">
    <property type="entry name" value="HET"/>
</dbReference>
<protein>
    <recommendedName>
        <fullName evidence="3">NACHT domain-containing protein</fullName>
    </recommendedName>
</protein>
<evidence type="ECO:0000313" key="4">
    <source>
        <dbReference type="EMBL" id="KAK0723422.1"/>
    </source>
</evidence>